<reference evidence="2 3" key="1">
    <citation type="submission" date="2018-03" db="EMBL/GenBank/DDBJ databases">
        <title>Genomic Encyclopedia of Archaeal and Bacterial Type Strains, Phase II (KMG-II): from individual species to whole genera.</title>
        <authorList>
            <person name="Goeker M."/>
        </authorList>
    </citation>
    <scope>NUCLEOTIDE SEQUENCE [LARGE SCALE GENOMIC DNA]</scope>
    <source>
        <strain evidence="2 3">DSM 24859</strain>
    </source>
</reference>
<dbReference type="Proteomes" id="UP000240971">
    <property type="component" value="Unassembled WGS sequence"/>
</dbReference>
<feature type="domain" description="FAD-binding" evidence="1">
    <location>
        <begin position="5"/>
        <end position="314"/>
    </location>
</feature>
<accession>A0A2P8HVV4</accession>
<organism evidence="2 3">
    <name type="scientific">Chitinophaga niastensis</name>
    <dbReference type="NCBI Taxonomy" id="536980"/>
    <lineage>
        <taxon>Bacteria</taxon>
        <taxon>Pseudomonadati</taxon>
        <taxon>Bacteroidota</taxon>
        <taxon>Chitinophagia</taxon>
        <taxon>Chitinophagales</taxon>
        <taxon>Chitinophagaceae</taxon>
        <taxon>Chitinophaga</taxon>
    </lineage>
</organism>
<dbReference type="GO" id="GO:0071949">
    <property type="term" value="F:FAD binding"/>
    <property type="evidence" value="ECO:0007669"/>
    <property type="project" value="InterPro"/>
</dbReference>
<dbReference type="Gene3D" id="3.30.9.10">
    <property type="entry name" value="D-Amino Acid Oxidase, subunit A, domain 2"/>
    <property type="match status" value="1"/>
</dbReference>
<dbReference type="Gene3D" id="3.50.50.60">
    <property type="entry name" value="FAD/NAD(P)-binding domain"/>
    <property type="match status" value="1"/>
</dbReference>
<evidence type="ECO:0000259" key="1">
    <source>
        <dbReference type="Pfam" id="PF01494"/>
    </source>
</evidence>
<sequence>MKTKTILISGASVAGPALAFWLNRYGFQTTIIERAPGIRPGGYAVDFRGAAMEVLVKMGLLDEIRKYETRTGTITIVDKNNKKVASMPEGFTSGELEIMRGDLVNVFYDATKQDVEYIFDDSIISLVQNMDGVEVTFEHHPARHFDLVIGADGLHSNVRKIAFGDEAKFCHDFGLYIAIFTTPNFMNVGMNGLFYSTPGKRVGFFGARQSTEARASFYFASEPLQYDRRDIAQQQQILRYRFTHEQWQVPQLLELMDSAPDFYFDAISQIKMDRWSTGRIALIGDAAHCASPLSGMGTSMAVVGAYILAGELKKANGDYAVAFSRYEDMMRPFVKEGQKLADGGADWFVPTTRLKHWFSQQMWKVLPYSPWKNMMIELPSKIARSVKPENY</sequence>
<dbReference type="PANTHER" id="PTHR46865">
    <property type="entry name" value="OXIDOREDUCTASE-RELATED"/>
    <property type="match status" value="1"/>
</dbReference>
<dbReference type="PRINTS" id="PR00420">
    <property type="entry name" value="RNGMNOXGNASE"/>
</dbReference>
<protein>
    <submittedName>
        <fullName evidence="2">2-polyprenyl-6-methoxyphenol hydroxylase-like FAD-dependent oxidoreductase</fullName>
    </submittedName>
</protein>
<dbReference type="OrthoDB" id="9766816at2"/>
<dbReference type="RefSeq" id="WP_106527501.1">
    <property type="nucleotide sequence ID" value="NZ_PYAW01000001.1"/>
</dbReference>
<dbReference type="EMBL" id="PYAW01000001">
    <property type="protein sequence ID" value="PSL50350.1"/>
    <property type="molecule type" value="Genomic_DNA"/>
</dbReference>
<gene>
    <name evidence="2" type="ORF">CLV51_1011695</name>
</gene>
<dbReference type="AlphaFoldDB" id="A0A2P8HVV4"/>
<name>A0A2P8HVV4_CHINA</name>
<comment type="caution">
    <text evidence="2">The sequence shown here is derived from an EMBL/GenBank/DDBJ whole genome shotgun (WGS) entry which is preliminary data.</text>
</comment>
<dbReference type="Pfam" id="PF01494">
    <property type="entry name" value="FAD_binding_3"/>
    <property type="match status" value="1"/>
</dbReference>
<dbReference type="InterPro" id="IPR051704">
    <property type="entry name" value="FAD_aromatic-hydroxylase"/>
</dbReference>
<dbReference type="PANTHER" id="PTHR46865:SF2">
    <property type="entry name" value="MONOOXYGENASE"/>
    <property type="match status" value="1"/>
</dbReference>
<dbReference type="InterPro" id="IPR002938">
    <property type="entry name" value="FAD-bd"/>
</dbReference>
<proteinExistence type="predicted"/>
<keyword evidence="3" id="KW-1185">Reference proteome</keyword>
<dbReference type="InterPro" id="IPR036188">
    <property type="entry name" value="FAD/NAD-bd_sf"/>
</dbReference>
<evidence type="ECO:0000313" key="3">
    <source>
        <dbReference type="Proteomes" id="UP000240971"/>
    </source>
</evidence>
<dbReference type="SUPFAM" id="SSF51905">
    <property type="entry name" value="FAD/NAD(P)-binding domain"/>
    <property type="match status" value="1"/>
</dbReference>
<evidence type="ECO:0000313" key="2">
    <source>
        <dbReference type="EMBL" id="PSL50350.1"/>
    </source>
</evidence>